<dbReference type="GO" id="GO:0010333">
    <property type="term" value="F:terpene synthase activity"/>
    <property type="evidence" value="ECO:0007669"/>
    <property type="project" value="InterPro"/>
</dbReference>
<dbReference type="InterPro" id="IPR005630">
    <property type="entry name" value="Terpene_synthase_metal-bd"/>
</dbReference>
<feature type="domain" description="Terpene synthase metal-binding" evidence="6">
    <location>
        <begin position="195"/>
        <end position="431"/>
    </location>
</feature>
<dbReference type="GO" id="GO:0016102">
    <property type="term" value="P:diterpenoid biosynthetic process"/>
    <property type="evidence" value="ECO:0007669"/>
    <property type="project" value="InterPro"/>
</dbReference>
<dbReference type="InterPro" id="IPR036965">
    <property type="entry name" value="Terpene_synth_N_sf"/>
</dbReference>
<dbReference type="Pfam" id="PF03936">
    <property type="entry name" value="Terpene_synth_C"/>
    <property type="match status" value="1"/>
</dbReference>
<feature type="coiled-coil region" evidence="4">
    <location>
        <begin position="93"/>
        <end position="120"/>
    </location>
</feature>
<dbReference type="SUPFAM" id="SSF48576">
    <property type="entry name" value="Terpenoid synthases"/>
    <property type="match status" value="1"/>
</dbReference>
<dbReference type="InterPro" id="IPR050148">
    <property type="entry name" value="Terpene_synthase-like"/>
</dbReference>
<dbReference type="InterPro" id="IPR008930">
    <property type="entry name" value="Terpenoid_cyclase/PrenylTrfase"/>
</dbReference>
<proteinExistence type="predicted"/>
<dbReference type="Proteomes" id="UP000189701">
    <property type="component" value="Unplaced"/>
</dbReference>
<comment type="subunit">
    <text evidence="2">Monomer.</text>
</comment>
<dbReference type="RefSeq" id="XP_009791607.1">
    <property type="nucleotide sequence ID" value="XM_009793305.1"/>
</dbReference>
<dbReference type="PANTHER" id="PTHR31225:SF83">
    <property type="entry name" value="(R)-LINALOOL SYNTHASE TPS5, CHLOROPLASTIC"/>
    <property type="match status" value="1"/>
</dbReference>
<dbReference type="GO" id="GO:0000287">
    <property type="term" value="F:magnesium ion binding"/>
    <property type="evidence" value="ECO:0007669"/>
    <property type="project" value="InterPro"/>
</dbReference>
<dbReference type="STRING" id="4096.A0A1U7XHS6"/>
<dbReference type="PANTHER" id="PTHR31225">
    <property type="entry name" value="OS04G0344100 PROTEIN-RELATED"/>
    <property type="match status" value="1"/>
</dbReference>
<keyword evidence="3" id="KW-0479">Metal-binding</keyword>
<evidence type="ECO:0000256" key="1">
    <source>
        <dbReference type="ARBA" id="ARBA00004721"/>
    </source>
</evidence>
<evidence type="ECO:0000256" key="4">
    <source>
        <dbReference type="SAM" id="Coils"/>
    </source>
</evidence>
<dbReference type="AlphaFoldDB" id="A0A1U7XHS6"/>
<dbReference type="InterPro" id="IPR044814">
    <property type="entry name" value="Terpene_cyclase_plant_C1"/>
</dbReference>
<evidence type="ECO:0000259" key="5">
    <source>
        <dbReference type="Pfam" id="PF01397"/>
    </source>
</evidence>
<dbReference type="Gene3D" id="1.50.10.130">
    <property type="entry name" value="Terpene synthase, N-terminal domain"/>
    <property type="match status" value="1"/>
</dbReference>
<name>A0A1U7XHS6_NICSY</name>
<dbReference type="SFLD" id="SFLDS00005">
    <property type="entry name" value="Isoprenoid_Synthase_Type_I"/>
    <property type="match status" value="1"/>
</dbReference>
<evidence type="ECO:0000256" key="2">
    <source>
        <dbReference type="ARBA" id="ARBA00011245"/>
    </source>
</evidence>
<dbReference type="FunFam" id="1.10.600.10:FF:000007">
    <property type="entry name" value="Isoprene synthase, chloroplastic"/>
    <property type="match status" value="1"/>
</dbReference>
<dbReference type="GeneID" id="104238797"/>
<feature type="domain" description="Terpene synthase N-terminal" evidence="5">
    <location>
        <begin position="79"/>
        <end position="179"/>
    </location>
</feature>
<dbReference type="InterPro" id="IPR008949">
    <property type="entry name" value="Isoprenoid_synthase_dom_sf"/>
</dbReference>
<accession>A0A1U7XHS6</accession>
<dbReference type="UniPathway" id="UPA00213"/>
<organism evidence="7 8">
    <name type="scientific">Nicotiana sylvestris</name>
    <name type="common">Wood tobacco</name>
    <name type="synonym">South American tobacco</name>
    <dbReference type="NCBI Taxonomy" id="4096"/>
    <lineage>
        <taxon>Eukaryota</taxon>
        <taxon>Viridiplantae</taxon>
        <taxon>Streptophyta</taxon>
        <taxon>Embryophyta</taxon>
        <taxon>Tracheophyta</taxon>
        <taxon>Spermatophyta</taxon>
        <taxon>Magnoliopsida</taxon>
        <taxon>eudicotyledons</taxon>
        <taxon>Gunneridae</taxon>
        <taxon>Pentapetalae</taxon>
        <taxon>asterids</taxon>
        <taxon>lamiids</taxon>
        <taxon>Solanales</taxon>
        <taxon>Solanaceae</taxon>
        <taxon>Nicotianoideae</taxon>
        <taxon>Nicotianeae</taxon>
        <taxon>Nicotiana</taxon>
    </lineage>
</organism>
<dbReference type="SUPFAM" id="SSF48239">
    <property type="entry name" value="Terpenoid cyclases/Protein prenyltransferases"/>
    <property type="match status" value="1"/>
</dbReference>
<sequence>MASFTKIGMLLMATSKRPPANYFSSFSRGKPSLVSEACLSTAAAAGGMKPEPPLNQYSTISSSDHNLTRRSGNYGPTLWDFEYLQSIHNDYVVKKYMKRFNELKKEMKNIMIMVEGSQEELEKLELIDNLQRLGVSYHFKEEIMQILRSIYLNASAGDSLYATALKFRLLRQHGFHISQGKEISTCKLSNRWWKSTCLAKKLPFSRDRIVEAFVWTVGTIFEPQYSYCRRMLTKINAVAVVIDDIYDVYGSLDELELFTDAVERLLKAIDYLPGYMKVCYLVLFNTVADIAYNVLKEQGINVIPYLKKSWADYCKASFQEAKWHFNGYNPTLKEYMDIAWISIGAPMYLVHAFIFVTNPITKEALESLSKYPDIIRHCSIIIRLADDLGTSSDEMNRGDVPKSIQCYMNENDASEEEAREHINHLIKEMWKLINTGLHENSLFSETLIGCAVNVTRTAQCIYQHGDGHGIQNSEIKSRISELLFEPTKISIP</sequence>
<dbReference type="eggNOG" id="ENOG502QUH3">
    <property type="taxonomic scope" value="Eukaryota"/>
</dbReference>
<dbReference type="Pfam" id="PF01397">
    <property type="entry name" value="Terpene_synth"/>
    <property type="match status" value="1"/>
</dbReference>
<evidence type="ECO:0000313" key="8">
    <source>
        <dbReference type="RefSeq" id="XP_009791607.1"/>
    </source>
</evidence>
<dbReference type="InterPro" id="IPR034741">
    <property type="entry name" value="Terpene_cyclase-like_1_C"/>
</dbReference>
<keyword evidence="4" id="KW-0175">Coiled coil</keyword>
<evidence type="ECO:0000313" key="7">
    <source>
        <dbReference type="Proteomes" id="UP000189701"/>
    </source>
</evidence>
<evidence type="ECO:0000256" key="3">
    <source>
        <dbReference type="ARBA" id="ARBA00022723"/>
    </source>
</evidence>
<dbReference type="OrthoDB" id="1936865at2759"/>
<protein>
    <submittedName>
        <fullName evidence="8">(-)-camphene/tricyclene synthase, chloroplastic-like</fullName>
    </submittedName>
</protein>
<gene>
    <name evidence="8" type="primary">LOC104238797</name>
</gene>
<comment type="pathway">
    <text evidence="1">Secondary metabolite biosynthesis; terpenoid biosynthesis.</text>
</comment>
<dbReference type="SFLD" id="SFLDG01019">
    <property type="entry name" value="Terpene_Cyclase_Like_1_C_Termi"/>
    <property type="match status" value="1"/>
</dbReference>
<evidence type="ECO:0000259" key="6">
    <source>
        <dbReference type="Pfam" id="PF03936"/>
    </source>
</evidence>
<keyword evidence="7" id="KW-1185">Reference proteome</keyword>
<reference evidence="7" key="1">
    <citation type="journal article" date="2013" name="Genome Biol.">
        <title>Reference genomes and transcriptomes of Nicotiana sylvestris and Nicotiana tomentosiformis.</title>
        <authorList>
            <person name="Sierro N."/>
            <person name="Battey J.N."/>
            <person name="Ouadi S."/>
            <person name="Bovet L."/>
            <person name="Goepfert S."/>
            <person name="Bakaher N."/>
            <person name="Peitsch M.C."/>
            <person name="Ivanov N.V."/>
        </authorList>
    </citation>
    <scope>NUCLEOTIDE SEQUENCE [LARGE SCALE GENOMIC DNA]</scope>
</reference>
<dbReference type="KEGG" id="nsy:104238797"/>
<reference evidence="8" key="2">
    <citation type="submission" date="2025-08" db="UniProtKB">
        <authorList>
            <consortium name="RefSeq"/>
        </authorList>
    </citation>
    <scope>IDENTIFICATION</scope>
    <source>
        <tissue evidence="8">Leaf</tissue>
    </source>
</reference>
<dbReference type="CDD" id="cd00684">
    <property type="entry name" value="Terpene_cyclase_plant_C1"/>
    <property type="match status" value="1"/>
</dbReference>
<dbReference type="InterPro" id="IPR001906">
    <property type="entry name" value="Terpene_synth_N"/>
</dbReference>
<dbReference type="Gene3D" id="1.10.600.10">
    <property type="entry name" value="Farnesyl Diphosphate Synthase"/>
    <property type="match status" value="2"/>
</dbReference>